<dbReference type="PANTHER" id="PTHR18968:SF14">
    <property type="entry name" value="GLYOXYLATE CARBOLIGASE"/>
    <property type="match status" value="1"/>
</dbReference>
<dbReference type="GO" id="GO:0030976">
    <property type="term" value="F:thiamine pyrophosphate binding"/>
    <property type="evidence" value="ECO:0007669"/>
    <property type="project" value="InterPro"/>
</dbReference>
<keyword evidence="8" id="KW-0436">Ligase</keyword>
<accession>A0A7G7BF45</accession>
<dbReference type="InterPro" id="IPR045229">
    <property type="entry name" value="TPP_enz"/>
</dbReference>
<dbReference type="FunFam" id="3.40.50.1220:FF:000008">
    <property type="entry name" value="Acetolactate synthase"/>
    <property type="match status" value="1"/>
</dbReference>
<dbReference type="InterPro" id="IPR029061">
    <property type="entry name" value="THDP-binding"/>
</dbReference>
<gene>
    <name evidence="8" type="primary">gcl</name>
    <name evidence="8" type="ORF">F0344_04490</name>
</gene>
<dbReference type="InterPro" id="IPR012001">
    <property type="entry name" value="Thiamin_PyroP_enz_TPP-bd_dom"/>
</dbReference>
<dbReference type="RefSeq" id="WP_185297526.1">
    <property type="nucleotide sequence ID" value="NZ_CP045702.1"/>
</dbReference>
<dbReference type="NCBIfam" id="TIGR01504">
    <property type="entry name" value="glyox_carbo_lig"/>
    <property type="match status" value="1"/>
</dbReference>
<feature type="domain" description="Thiamine pyrophosphate enzyme N-terminal TPP-binding" evidence="7">
    <location>
        <begin position="4"/>
        <end position="121"/>
    </location>
</feature>
<evidence type="ECO:0000259" key="6">
    <source>
        <dbReference type="Pfam" id="PF02775"/>
    </source>
</evidence>
<dbReference type="GO" id="GO:0050660">
    <property type="term" value="F:flavin adenine dinucleotide binding"/>
    <property type="evidence" value="ECO:0007669"/>
    <property type="project" value="TreeGrafter"/>
</dbReference>
<protein>
    <submittedName>
        <fullName evidence="8">Glyoxylate carboligase</fullName>
        <ecNumber evidence="8">4.1.1.47</ecNumber>
    </submittedName>
</protein>
<dbReference type="EC" id="4.1.1.47" evidence="8"/>
<dbReference type="KEGG" id="sfiy:F0344_04490"/>
<feature type="domain" description="Thiamine pyrophosphate enzyme TPP-binding" evidence="6">
    <location>
        <begin position="393"/>
        <end position="552"/>
    </location>
</feature>
<sequence>MSRMTAARAAVEILKREGVTNAFGVPGAAINPFYAALKASGGVHHTLARHVEGASHMAEGYTRAAAGNIGVCIGTSGPAGTDMITGLYSAIADSIPILCITGQAPTAVLHKEDFQAVDIASIAKPVTKAATTVLEAAQVPGVFQQAFQLMRSGRPGPVLIDLPIDVQLTEIEFDPELYEPLPVNKPAASRKQIERAIEMLNASERPLLVAGGGVINADACELLVEFAELTGVPVVPTLMGWGILADDHELNAGMVGLQTSHRYGNANFLESDFVLGIGNRWANRHTGKLDVYTKGRTFVHVDIEPTQLGKIFAPDLGIASDAKAALELFVEVARELKAAGTLKDRSAWAASTQERKATLQRRTHFDDVPLKPQRVYEEMNRAFGPETRYVTTIGLSQIAGAQMLHVFRPRHWINCGQAGPLGWTLPAALGVATADPEAQVVALSGDYDFQFMMEELAVGAQHNIPYVHVLVNNSYLGLIRQAQRTFDIDFQVSLEFENINSPELGVYGVDHVKVVEGLGCKAIRVTEPDQLLPAFEEAKKLAAEYRVPVVVEAILERVTNIAMSGTDIASVNEFEDVATEPGHAPTAIRALTVS</sequence>
<dbReference type="GO" id="GO:0003984">
    <property type="term" value="F:acetolactate synthase activity"/>
    <property type="evidence" value="ECO:0007669"/>
    <property type="project" value="UniProtKB-EC"/>
</dbReference>
<dbReference type="Proteomes" id="UP000515307">
    <property type="component" value="Chromosome"/>
</dbReference>
<dbReference type="NCBIfam" id="NF008431">
    <property type="entry name" value="PRK11269.1"/>
    <property type="match status" value="1"/>
</dbReference>
<dbReference type="AlphaFoldDB" id="A0A7G7BF45"/>
<dbReference type="GO" id="GO:0000287">
    <property type="term" value="F:magnesium ion binding"/>
    <property type="evidence" value="ECO:0007669"/>
    <property type="project" value="InterPro"/>
</dbReference>
<dbReference type="Pfam" id="PF02776">
    <property type="entry name" value="TPP_enzyme_N"/>
    <property type="match status" value="1"/>
</dbReference>
<dbReference type="Gene3D" id="3.40.50.1220">
    <property type="entry name" value="TPP-binding domain"/>
    <property type="match status" value="1"/>
</dbReference>
<dbReference type="SUPFAM" id="SSF52467">
    <property type="entry name" value="DHS-like NAD/FAD-binding domain"/>
    <property type="match status" value="1"/>
</dbReference>
<feature type="domain" description="Thiamine pyrophosphate enzyme central" evidence="5">
    <location>
        <begin position="193"/>
        <end position="327"/>
    </location>
</feature>
<dbReference type="InterPro" id="IPR011766">
    <property type="entry name" value="TPP_enzyme_TPP-bd"/>
</dbReference>
<evidence type="ECO:0000259" key="7">
    <source>
        <dbReference type="Pfam" id="PF02776"/>
    </source>
</evidence>
<keyword evidence="9" id="KW-1185">Reference proteome</keyword>
<evidence type="ECO:0000313" key="8">
    <source>
        <dbReference type="EMBL" id="QNE73960.1"/>
    </source>
</evidence>
<dbReference type="SUPFAM" id="SSF52518">
    <property type="entry name" value="Thiamin diphosphate-binding fold (THDP-binding)"/>
    <property type="match status" value="2"/>
</dbReference>
<dbReference type="GO" id="GO:0005948">
    <property type="term" value="C:acetolactate synthase complex"/>
    <property type="evidence" value="ECO:0007669"/>
    <property type="project" value="TreeGrafter"/>
</dbReference>
<dbReference type="GO" id="GO:0009028">
    <property type="term" value="F:tartronate-semialdehyde synthase activity"/>
    <property type="evidence" value="ECO:0007669"/>
    <property type="project" value="UniProtKB-EC"/>
</dbReference>
<comment type="similarity">
    <text evidence="1 4">Belongs to the TPP enzyme family.</text>
</comment>
<comment type="catalytic activity">
    <reaction evidence="3">
        <text>2 pyruvate + H(+) = (2S)-2-acetolactate + CO2</text>
        <dbReference type="Rhea" id="RHEA:25249"/>
        <dbReference type="ChEBI" id="CHEBI:15361"/>
        <dbReference type="ChEBI" id="CHEBI:15378"/>
        <dbReference type="ChEBI" id="CHEBI:16526"/>
        <dbReference type="ChEBI" id="CHEBI:58476"/>
        <dbReference type="EC" id="2.2.1.6"/>
    </reaction>
</comment>
<dbReference type="Pfam" id="PF02775">
    <property type="entry name" value="TPP_enzyme_C"/>
    <property type="match status" value="1"/>
</dbReference>
<evidence type="ECO:0000256" key="3">
    <source>
        <dbReference type="ARBA" id="ARBA00048670"/>
    </source>
</evidence>
<evidence type="ECO:0000313" key="9">
    <source>
        <dbReference type="Proteomes" id="UP000515307"/>
    </source>
</evidence>
<keyword evidence="8" id="KW-0456">Lyase</keyword>
<dbReference type="CDD" id="cd07035">
    <property type="entry name" value="TPP_PYR_POX_like"/>
    <property type="match status" value="1"/>
</dbReference>
<dbReference type="GO" id="GO:0009097">
    <property type="term" value="P:isoleucine biosynthetic process"/>
    <property type="evidence" value="ECO:0007669"/>
    <property type="project" value="TreeGrafter"/>
</dbReference>
<dbReference type="InterPro" id="IPR006397">
    <property type="entry name" value="Glyox_carbo_lig"/>
</dbReference>
<dbReference type="Pfam" id="PF00205">
    <property type="entry name" value="TPP_enzyme_M"/>
    <property type="match status" value="1"/>
</dbReference>
<organism evidence="8 9">
    <name type="scientific">Streptomyces finlayi</name>
    <dbReference type="NCBI Taxonomy" id="67296"/>
    <lineage>
        <taxon>Bacteria</taxon>
        <taxon>Bacillati</taxon>
        <taxon>Actinomycetota</taxon>
        <taxon>Actinomycetes</taxon>
        <taxon>Kitasatosporales</taxon>
        <taxon>Streptomycetaceae</taxon>
        <taxon>Streptomyces</taxon>
    </lineage>
</organism>
<evidence type="ECO:0000256" key="2">
    <source>
        <dbReference type="ARBA" id="ARBA00023052"/>
    </source>
</evidence>
<dbReference type="FunFam" id="3.40.50.970:FF:000007">
    <property type="entry name" value="Acetolactate synthase"/>
    <property type="match status" value="1"/>
</dbReference>
<dbReference type="GO" id="GO:0016874">
    <property type="term" value="F:ligase activity"/>
    <property type="evidence" value="ECO:0007669"/>
    <property type="project" value="UniProtKB-KW"/>
</dbReference>
<dbReference type="Gene3D" id="3.40.50.970">
    <property type="match status" value="2"/>
</dbReference>
<dbReference type="InterPro" id="IPR012000">
    <property type="entry name" value="Thiamin_PyroP_enz_cen_dom"/>
</dbReference>
<keyword evidence="2 4" id="KW-0786">Thiamine pyrophosphate</keyword>
<proteinExistence type="inferred from homology"/>
<dbReference type="GO" id="GO:0009436">
    <property type="term" value="P:glyoxylate catabolic process"/>
    <property type="evidence" value="ECO:0007669"/>
    <property type="project" value="InterPro"/>
</dbReference>
<dbReference type="InterPro" id="IPR029035">
    <property type="entry name" value="DHS-like_NAD/FAD-binding_dom"/>
</dbReference>
<evidence type="ECO:0000256" key="1">
    <source>
        <dbReference type="ARBA" id="ARBA00007812"/>
    </source>
</evidence>
<dbReference type="EMBL" id="CP045702">
    <property type="protein sequence ID" value="QNE73960.1"/>
    <property type="molecule type" value="Genomic_DNA"/>
</dbReference>
<dbReference type="GO" id="GO:0009099">
    <property type="term" value="P:L-valine biosynthetic process"/>
    <property type="evidence" value="ECO:0007669"/>
    <property type="project" value="TreeGrafter"/>
</dbReference>
<dbReference type="PANTHER" id="PTHR18968">
    <property type="entry name" value="THIAMINE PYROPHOSPHATE ENZYMES"/>
    <property type="match status" value="1"/>
</dbReference>
<name>A0A7G7BF45_9ACTN</name>
<evidence type="ECO:0000259" key="5">
    <source>
        <dbReference type="Pfam" id="PF00205"/>
    </source>
</evidence>
<reference evidence="9" key="1">
    <citation type="submission" date="2019-10" db="EMBL/GenBank/DDBJ databases">
        <title>Antimicrobial potential of Antarctic Bacteria.</title>
        <authorList>
            <person name="Benaud N."/>
            <person name="Edwards R.J."/>
            <person name="Ferrari B.C."/>
        </authorList>
    </citation>
    <scope>NUCLEOTIDE SEQUENCE [LARGE SCALE GENOMIC DNA]</scope>
    <source>
        <strain evidence="9">NBSH44</strain>
    </source>
</reference>
<evidence type="ECO:0000256" key="4">
    <source>
        <dbReference type="RuleBase" id="RU362132"/>
    </source>
</evidence>